<dbReference type="InParanoid" id="A0A0D2UI08"/>
<dbReference type="STRING" id="595528.A0A0D2UI08"/>
<feature type="domain" description="Thioredoxin-like fold" evidence="1">
    <location>
        <begin position="9"/>
        <end position="178"/>
    </location>
</feature>
<dbReference type="InterPro" id="IPR036249">
    <property type="entry name" value="Thioredoxin-like_sf"/>
</dbReference>
<gene>
    <name evidence="2" type="ORF">CAOG_005335</name>
</gene>
<evidence type="ECO:0000313" key="3">
    <source>
        <dbReference type="Proteomes" id="UP000008743"/>
    </source>
</evidence>
<dbReference type="RefSeq" id="XP_004347020.1">
    <property type="nucleotide sequence ID" value="XM_004346970.2"/>
</dbReference>
<proteinExistence type="predicted"/>
<dbReference type="Gene3D" id="3.40.30.10">
    <property type="entry name" value="Glutaredoxin"/>
    <property type="match status" value="1"/>
</dbReference>
<dbReference type="EMBL" id="KE346367">
    <property type="protein sequence ID" value="KJE94746.1"/>
    <property type="molecule type" value="Genomic_DNA"/>
</dbReference>
<dbReference type="Pfam" id="PF13462">
    <property type="entry name" value="Thioredoxin_4"/>
    <property type="match status" value="1"/>
</dbReference>
<dbReference type="PhylomeDB" id="A0A0D2UI08"/>
<dbReference type="Proteomes" id="UP000008743">
    <property type="component" value="Unassembled WGS sequence"/>
</dbReference>
<protein>
    <recommendedName>
        <fullName evidence="1">Thioredoxin-like fold domain-containing protein</fullName>
    </recommendedName>
</protein>
<dbReference type="eggNOG" id="ENOG502S0CB">
    <property type="taxonomic scope" value="Eukaryota"/>
</dbReference>
<dbReference type="PANTHER" id="PTHR33875:SF2">
    <property type="entry name" value="ACR183CP"/>
    <property type="match status" value="1"/>
</dbReference>
<dbReference type="OMA" id="IKFSRQN"/>
<sequence length="205" mass="22925">MSVLPARFTGHRLGDAAAPVVVQLYMDYNCPFCKKSFLKFVDEVIPHYDKNLPGKVQFWLMHQIQPWHAQSLHLAEAALAVERLNPAAVWSFSRVLYDKIEQFSDRAVVNKSRSQLNEELADLAAAAPIGVDRAKFLELLALVGSDNNGNSLIGDVKWWVRYSRQLGIHMSPTVQVNGIIEASYGSAWSLEQITDMIAPFIAGTR</sequence>
<accession>A0A0D2UI08</accession>
<dbReference type="OrthoDB" id="37297at2759"/>
<evidence type="ECO:0000313" key="2">
    <source>
        <dbReference type="EMBL" id="KJE94746.1"/>
    </source>
</evidence>
<reference evidence="3" key="1">
    <citation type="submission" date="2011-02" db="EMBL/GenBank/DDBJ databases">
        <title>The Genome Sequence of Capsaspora owczarzaki ATCC 30864.</title>
        <authorList>
            <person name="Russ C."/>
            <person name="Cuomo C."/>
            <person name="Burger G."/>
            <person name="Gray M.W."/>
            <person name="Holland P.W.H."/>
            <person name="King N."/>
            <person name="Lang F.B.F."/>
            <person name="Roger A.J."/>
            <person name="Ruiz-Trillo I."/>
            <person name="Young S.K."/>
            <person name="Zeng Q."/>
            <person name="Gargeya S."/>
            <person name="Alvarado L."/>
            <person name="Berlin A."/>
            <person name="Chapman S.B."/>
            <person name="Chen Z."/>
            <person name="Freedman E."/>
            <person name="Gellesch M."/>
            <person name="Goldberg J."/>
            <person name="Griggs A."/>
            <person name="Gujja S."/>
            <person name="Heilman E."/>
            <person name="Heiman D."/>
            <person name="Howarth C."/>
            <person name="Mehta T."/>
            <person name="Neiman D."/>
            <person name="Pearson M."/>
            <person name="Roberts A."/>
            <person name="Saif S."/>
            <person name="Shea T."/>
            <person name="Shenoy N."/>
            <person name="Sisk P."/>
            <person name="Stolte C."/>
            <person name="Sykes S."/>
            <person name="White J."/>
            <person name="Yandava C."/>
            <person name="Haas B."/>
            <person name="Nusbaum C."/>
            <person name="Birren B."/>
        </authorList>
    </citation>
    <scope>NUCLEOTIDE SEQUENCE</scope>
    <source>
        <strain evidence="3">ATCC 30864</strain>
    </source>
</reference>
<name>A0A0D2UI08_CAPO3</name>
<dbReference type="PANTHER" id="PTHR33875">
    <property type="entry name" value="OS09G0542200 PROTEIN"/>
    <property type="match status" value="1"/>
</dbReference>
<organism evidence="2 3">
    <name type="scientific">Capsaspora owczarzaki (strain ATCC 30864)</name>
    <dbReference type="NCBI Taxonomy" id="595528"/>
    <lineage>
        <taxon>Eukaryota</taxon>
        <taxon>Filasterea</taxon>
        <taxon>Capsaspora</taxon>
    </lineage>
</organism>
<evidence type="ECO:0000259" key="1">
    <source>
        <dbReference type="Pfam" id="PF13462"/>
    </source>
</evidence>
<dbReference type="AlphaFoldDB" id="A0A0D2UI08"/>
<keyword evidence="3" id="KW-1185">Reference proteome</keyword>
<dbReference type="SUPFAM" id="SSF52833">
    <property type="entry name" value="Thioredoxin-like"/>
    <property type="match status" value="1"/>
</dbReference>
<dbReference type="InterPro" id="IPR012336">
    <property type="entry name" value="Thioredoxin-like_fold"/>
</dbReference>